<dbReference type="Pfam" id="PF19081">
    <property type="entry name" value="Ig_7"/>
    <property type="match status" value="6"/>
</dbReference>
<feature type="domain" description="Ig-like" evidence="2">
    <location>
        <begin position="878"/>
        <end position="954"/>
    </location>
</feature>
<proteinExistence type="predicted"/>
<evidence type="ECO:0000313" key="3">
    <source>
        <dbReference type="EMBL" id="RYC72174.1"/>
    </source>
</evidence>
<organism evidence="3 4">
    <name type="scientific">Spirosoma sordidisoli</name>
    <dbReference type="NCBI Taxonomy" id="2502893"/>
    <lineage>
        <taxon>Bacteria</taxon>
        <taxon>Pseudomonadati</taxon>
        <taxon>Bacteroidota</taxon>
        <taxon>Cytophagia</taxon>
        <taxon>Cytophagales</taxon>
        <taxon>Cytophagaceae</taxon>
        <taxon>Spirosoma</taxon>
    </lineage>
</organism>
<comment type="caution">
    <text evidence="3">The sequence shown here is derived from an EMBL/GenBank/DDBJ whole genome shotgun (WGS) entry which is preliminary data.</text>
</comment>
<evidence type="ECO:0000259" key="2">
    <source>
        <dbReference type="Pfam" id="PF19081"/>
    </source>
</evidence>
<dbReference type="Proteomes" id="UP000290407">
    <property type="component" value="Unassembled WGS sequence"/>
</dbReference>
<feature type="domain" description="Ig-like" evidence="2">
    <location>
        <begin position="473"/>
        <end position="548"/>
    </location>
</feature>
<dbReference type="EMBL" id="SBLB01000001">
    <property type="protein sequence ID" value="RYC72174.1"/>
    <property type="molecule type" value="Genomic_DNA"/>
</dbReference>
<sequence>MLRAQDPLRSSAPSPAAICPGTFPNGFFDIAGTQEQAYAAFVVQLSSGNGFRTIPSVILSNLGRYGAQVRATVPADIPAGTYKVRLVGTRDTTLVSNITELTVKAKPAPPSVTAESEVCQRPMGSNITSFTVPVKLSSPEAIPRLYDSNGNTVGSLTPYGTATDKSFEIYSGNEIPGQRTFFATQQINGCESDRAQARITVKPRPSSSINVDNIVGVGNGAVYGIIDYCQGDKALPLNEKGHKPLTDGSIVLYSKDVFGLGGESKPPTPSTDQVGSIQFALSHYLNGCRASLQPTAYITVKINARPEKPTVSTNTVTVCQFQTAGGLSAQTNADGASLVWYGTNATGGTGSAQAPVPSTGSAGTFTYYVAQKVNDCEGERAAITVEVKAASPAPTVSAVSYCLGASASPLSAIAASGGTLNWYAAATGGTGSPAAPSPVTTSTGQQTYYVSQTVSGSCESPRVALPVTVYGIPPAPRVSTAEVSLCQFSASQTLTATGENLKWYEQSSGGEARGSITLTTDAPGTRSYYVSQTVNTCESARTGVSVTIKEAPTAPAVQKTAYSFCFGDPGAVIRTEVAVQSGTYTWYGVGNGQPTLTDVNNGERLLSARVPATQTGTFTYWLTRTVNGCESVASEKMSVTIHAIPAAPGVGPVAICQNTAAPTLQATGENLRWYTRDSSATGSATPPVISTGQASQMTFYVTQTINNCESARATLSVTVYPIPAAPGVASNGSAYCQNAQAQPLQATGQGLTWYRESGTRIGETAIPETNSPGRFTYRVSQTINGCESPRSDLTVTVTALPEAPAVTSLVSYCQQAAASALTASGNELRWYDMNGNGSSQAPTPSTENPGTTTYSVSRTAGGCESPRAEIRVVVKPTPSSPATAPLAVCLNEPARTVSAGGQNLLWYTTEAGGSGSTAAPTVTTGQANQTTFFVTQTIDGCEGPRAALVVTVKPLPAPPEVSPRTICQFAPGETVTAKGENLAWYNPDGNRFTMPPTISTSQGATFTYQVTQTVNGCEGPKATLTVRILTTPAPTVAATTVELCQGATAQPLEASGRNLKWIDPKGVVSTSAPVPPTTSPTASAEGDIYYVTQTDTNTCESPRTAIRVFVQTTPTLSIGGTTAVNLGIEVPLKLAFTGVGPYRYRLSNGLAGTATKDTTLLVLPERTTTYRVAEVSNKCGLGQPGGASATITVAIPEIQTLDLAASSVCAGTSVSTGFTTTGVFNPGSVFRLQIARVEADSTKNDFITIGNQTINGQISGVIPTSIAAGTYRVRVMATNPKIPINGTYSPSLLTVRARATATMTGNRTIFEGESANLSVAFTGDAPWVFTYQDTTGGVLGSPKTVQTASNPHTLTVMPARTATYFLTAVSNVCGNVTPPHKTVLITVAPLLSIDDQSLASVVEVYPIPATTTLTVRIHGLPSSQTARLELVDLTGRSTWQHETRRDAALVPLDQQPAGTYILRIRVGDRMASKRITKL</sequence>
<gene>
    <name evidence="3" type="ORF">EQG79_02445</name>
</gene>
<dbReference type="InterPro" id="IPR026444">
    <property type="entry name" value="Secre_tail"/>
</dbReference>
<feature type="domain" description="Ig-like" evidence="2">
    <location>
        <begin position="306"/>
        <end position="388"/>
    </location>
</feature>
<feature type="region of interest" description="Disordered" evidence="1">
    <location>
        <begin position="832"/>
        <end position="863"/>
    </location>
</feature>
<evidence type="ECO:0000313" key="4">
    <source>
        <dbReference type="Proteomes" id="UP000290407"/>
    </source>
</evidence>
<keyword evidence="4" id="KW-1185">Reference proteome</keyword>
<feature type="domain" description="Ig-like" evidence="2">
    <location>
        <begin position="801"/>
        <end position="876"/>
    </location>
</feature>
<protein>
    <submittedName>
        <fullName evidence="3">T9SS type A sorting domain-containing protein</fullName>
    </submittedName>
</protein>
<dbReference type="NCBIfam" id="TIGR04183">
    <property type="entry name" value="Por_Secre_tail"/>
    <property type="match status" value="1"/>
</dbReference>
<reference evidence="3 4" key="1">
    <citation type="submission" date="2019-01" db="EMBL/GenBank/DDBJ databases">
        <title>Spirosoma flava sp. nov., a propanil-degrading bacterium isolated from herbicide-contaminated soil.</title>
        <authorList>
            <person name="Zhang L."/>
            <person name="Jiang J.-D."/>
        </authorList>
    </citation>
    <scope>NUCLEOTIDE SEQUENCE [LARGE SCALE GENOMIC DNA]</scope>
    <source>
        <strain evidence="3 4">TY50</strain>
    </source>
</reference>
<name>A0A4Q2URI6_9BACT</name>
<evidence type="ECO:0000256" key="1">
    <source>
        <dbReference type="SAM" id="MobiDB-lite"/>
    </source>
</evidence>
<accession>A0A4Q2URI6</accession>
<feature type="compositionally biased region" description="Polar residues" evidence="1">
    <location>
        <begin position="835"/>
        <end position="858"/>
    </location>
</feature>
<feature type="domain" description="Ig-like" evidence="2">
    <location>
        <begin position="645"/>
        <end position="721"/>
    </location>
</feature>
<dbReference type="InterPro" id="IPR044023">
    <property type="entry name" value="Ig_7"/>
</dbReference>
<feature type="domain" description="Ig-like" evidence="2">
    <location>
        <begin position="393"/>
        <end position="469"/>
    </location>
</feature>